<proteinExistence type="predicted"/>
<name>A0A0A0K2G2_CUCSA</name>
<evidence type="ECO:0000313" key="1">
    <source>
        <dbReference type="EMBL" id="KGN43860.1"/>
    </source>
</evidence>
<accession>A0A0A0K2G2</accession>
<evidence type="ECO:0000313" key="2">
    <source>
        <dbReference type="Proteomes" id="UP000029981"/>
    </source>
</evidence>
<dbReference type="Gramene" id="KGN43860">
    <property type="protein sequence ID" value="KGN43860"/>
    <property type="gene ID" value="Csa_7G071490"/>
</dbReference>
<dbReference type="EMBL" id="CM002928">
    <property type="protein sequence ID" value="KGN43860.1"/>
    <property type="molecule type" value="Genomic_DNA"/>
</dbReference>
<protein>
    <submittedName>
        <fullName evidence="1">Uncharacterized protein</fullName>
    </submittedName>
</protein>
<organism evidence="1 2">
    <name type="scientific">Cucumis sativus</name>
    <name type="common">Cucumber</name>
    <dbReference type="NCBI Taxonomy" id="3659"/>
    <lineage>
        <taxon>Eukaryota</taxon>
        <taxon>Viridiplantae</taxon>
        <taxon>Streptophyta</taxon>
        <taxon>Embryophyta</taxon>
        <taxon>Tracheophyta</taxon>
        <taxon>Spermatophyta</taxon>
        <taxon>Magnoliopsida</taxon>
        <taxon>eudicotyledons</taxon>
        <taxon>Gunneridae</taxon>
        <taxon>Pentapetalae</taxon>
        <taxon>rosids</taxon>
        <taxon>fabids</taxon>
        <taxon>Cucurbitales</taxon>
        <taxon>Cucurbitaceae</taxon>
        <taxon>Benincaseae</taxon>
        <taxon>Cucumis</taxon>
    </lineage>
</organism>
<gene>
    <name evidence="1" type="ORF">Csa_7G071490</name>
</gene>
<reference evidence="1 2" key="4">
    <citation type="journal article" date="2011" name="BMC Genomics">
        <title>RNA-Seq improves annotation of protein-coding genes in the cucumber genome.</title>
        <authorList>
            <person name="Li Z."/>
            <person name="Zhang Z."/>
            <person name="Yan P."/>
            <person name="Huang S."/>
            <person name="Fei Z."/>
            <person name="Lin K."/>
        </authorList>
    </citation>
    <scope>NUCLEOTIDE SEQUENCE [LARGE SCALE GENOMIC DNA]</scope>
    <source>
        <strain evidence="2">cv. 9930</strain>
    </source>
</reference>
<reference evidence="1 2" key="1">
    <citation type="journal article" date="2009" name="Nat. Genet.">
        <title>The genome of the cucumber, Cucumis sativus L.</title>
        <authorList>
            <person name="Huang S."/>
            <person name="Li R."/>
            <person name="Zhang Z."/>
            <person name="Li L."/>
            <person name="Gu X."/>
            <person name="Fan W."/>
            <person name="Lucas W.J."/>
            <person name="Wang X."/>
            <person name="Xie B."/>
            <person name="Ni P."/>
            <person name="Ren Y."/>
            <person name="Zhu H."/>
            <person name="Li J."/>
            <person name="Lin K."/>
            <person name="Jin W."/>
            <person name="Fei Z."/>
            <person name="Li G."/>
            <person name="Staub J."/>
            <person name="Kilian A."/>
            <person name="van der Vossen E.A."/>
            <person name="Wu Y."/>
            <person name="Guo J."/>
            <person name="He J."/>
            <person name="Jia Z."/>
            <person name="Ren Y."/>
            <person name="Tian G."/>
            <person name="Lu Y."/>
            <person name="Ruan J."/>
            <person name="Qian W."/>
            <person name="Wang M."/>
            <person name="Huang Q."/>
            <person name="Li B."/>
            <person name="Xuan Z."/>
            <person name="Cao J."/>
            <person name="Asan"/>
            <person name="Wu Z."/>
            <person name="Zhang J."/>
            <person name="Cai Q."/>
            <person name="Bai Y."/>
            <person name="Zhao B."/>
            <person name="Han Y."/>
            <person name="Li Y."/>
            <person name="Li X."/>
            <person name="Wang S."/>
            <person name="Shi Q."/>
            <person name="Liu S."/>
            <person name="Cho W.K."/>
            <person name="Kim J.Y."/>
            <person name="Xu Y."/>
            <person name="Heller-Uszynska K."/>
            <person name="Miao H."/>
            <person name="Cheng Z."/>
            <person name="Zhang S."/>
            <person name="Wu J."/>
            <person name="Yang Y."/>
            <person name="Kang H."/>
            <person name="Li M."/>
            <person name="Liang H."/>
            <person name="Ren X."/>
            <person name="Shi Z."/>
            <person name="Wen M."/>
            <person name="Jian M."/>
            <person name="Yang H."/>
            <person name="Zhang G."/>
            <person name="Yang Z."/>
            <person name="Chen R."/>
            <person name="Liu S."/>
            <person name="Li J."/>
            <person name="Ma L."/>
            <person name="Liu H."/>
            <person name="Zhou Y."/>
            <person name="Zhao J."/>
            <person name="Fang X."/>
            <person name="Li G."/>
            <person name="Fang L."/>
            <person name="Li Y."/>
            <person name="Liu D."/>
            <person name="Zheng H."/>
            <person name="Zhang Y."/>
            <person name="Qin N."/>
            <person name="Li Z."/>
            <person name="Yang G."/>
            <person name="Yang S."/>
            <person name="Bolund L."/>
            <person name="Kristiansen K."/>
            <person name="Zheng H."/>
            <person name="Li S."/>
            <person name="Zhang X."/>
            <person name="Yang H."/>
            <person name="Wang J."/>
            <person name="Sun R."/>
            <person name="Zhang B."/>
            <person name="Jiang S."/>
            <person name="Wang J."/>
            <person name="Du Y."/>
            <person name="Li S."/>
        </authorList>
    </citation>
    <scope>NUCLEOTIDE SEQUENCE [LARGE SCALE GENOMIC DNA]</scope>
    <source>
        <strain evidence="2">cv. 9930</strain>
    </source>
</reference>
<reference evidence="1 2" key="3">
    <citation type="journal article" date="2010" name="BMC Genomics">
        <title>Transcriptome sequencing and comparative analysis of cucumber flowers with different sex types.</title>
        <authorList>
            <person name="Guo S."/>
            <person name="Zheng Y."/>
            <person name="Joung J.G."/>
            <person name="Liu S."/>
            <person name="Zhang Z."/>
            <person name="Crasta O.R."/>
            <person name="Sobral B.W."/>
            <person name="Xu Y."/>
            <person name="Huang S."/>
            <person name="Fei Z."/>
        </authorList>
    </citation>
    <scope>NUCLEOTIDE SEQUENCE [LARGE SCALE GENOMIC DNA]</scope>
    <source>
        <strain evidence="2">cv. 9930</strain>
    </source>
</reference>
<keyword evidence="2" id="KW-1185">Reference proteome</keyword>
<dbReference type="AlphaFoldDB" id="A0A0A0K2G2"/>
<reference evidence="1 2" key="2">
    <citation type="journal article" date="2009" name="PLoS ONE">
        <title>An integrated genetic and cytogenetic map of the cucumber genome.</title>
        <authorList>
            <person name="Ren Y."/>
            <person name="Zhang Z."/>
            <person name="Liu J."/>
            <person name="Staub J.E."/>
            <person name="Han Y."/>
            <person name="Cheng Z."/>
            <person name="Li X."/>
            <person name="Lu J."/>
            <person name="Miao H."/>
            <person name="Kang H."/>
            <person name="Xie B."/>
            <person name="Gu X."/>
            <person name="Wang X."/>
            <person name="Du Y."/>
            <person name="Jin W."/>
            <person name="Huang S."/>
        </authorList>
    </citation>
    <scope>NUCLEOTIDE SEQUENCE [LARGE SCALE GENOMIC DNA]</scope>
    <source>
        <strain evidence="2">cv. 9930</strain>
    </source>
</reference>
<sequence>MWVLGFDWWVSEKQLRRVNGGGGEAVENTLRTEKRGFWTVKFLPQKWDPNVE</sequence>
<dbReference type="Proteomes" id="UP000029981">
    <property type="component" value="Chromosome 7"/>
</dbReference>